<dbReference type="Proteomes" id="UP000291236">
    <property type="component" value="Chromosome"/>
</dbReference>
<organism evidence="1 2">
    <name type="scientific">Fluviispira sanaruensis</name>
    <dbReference type="NCBI Taxonomy" id="2493639"/>
    <lineage>
        <taxon>Bacteria</taxon>
        <taxon>Pseudomonadati</taxon>
        <taxon>Bdellovibrionota</taxon>
        <taxon>Oligoflexia</taxon>
        <taxon>Silvanigrellales</taxon>
        <taxon>Silvanigrellaceae</taxon>
        <taxon>Fluviispira</taxon>
    </lineage>
</organism>
<keyword evidence="2" id="KW-1185">Reference proteome</keyword>
<dbReference type="EMBL" id="AP019368">
    <property type="protein sequence ID" value="BBH53216.1"/>
    <property type="molecule type" value="Genomic_DNA"/>
</dbReference>
<sequence length="111" mass="12304">MHFLIYKYLLKRLALPIYVYEPTIWSENESVNDCCFFDTLQSLNAELLKTCPTCGRAVHRAVAAFNINSQAQSASAIANNYSAFDKTKGDSPAAKAARLAMRHVCGMGCKH</sequence>
<proteinExistence type="predicted"/>
<protein>
    <submittedName>
        <fullName evidence="1">Uncharacterized protein</fullName>
    </submittedName>
</protein>
<accession>A0A4P2VJA7</accession>
<evidence type="ECO:0000313" key="2">
    <source>
        <dbReference type="Proteomes" id="UP000291236"/>
    </source>
</evidence>
<dbReference type="AlphaFoldDB" id="A0A4P2VJA7"/>
<gene>
    <name evidence="1" type="ORF">JCM31447_16590</name>
</gene>
<reference evidence="1 2" key="1">
    <citation type="submission" date="2018-12" db="EMBL/GenBank/DDBJ databases">
        <title>Rubrispira sanarue gen. nov., sp., nov., a member of the order Silvanigrellales, isolated from a brackish lake in Hamamatsu Japan.</title>
        <authorList>
            <person name="Maejima Y."/>
            <person name="Iino T."/>
            <person name="Muraguchi Y."/>
            <person name="Fukuda K."/>
            <person name="Nojiri H."/>
            <person name="Ohkuma M."/>
            <person name="Moriuchi R."/>
            <person name="Dohra H."/>
            <person name="Kimbara K."/>
            <person name="Shintani M."/>
        </authorList>
    </citation>
    <scope>NUCLEOTIDE SEQUENCE [LARGE SCALE GENOMIC DNA]</scope>
    <source>
        <strain evidence="1 2">RF1110005</strain>
    </source>
</reference>
<evidence type="ECO:0000313" key="1">
    <source>
        <dbReference type="EMBL" id="BBH53216.1"/>
    </source>
</evidence>
<name>A0A4P2VJA7_FLUSA</name>
<dbReference type="KEGG" id="sbf:JCM31447_16590"/>